<dbReference type="Proteomes" id="UP001178507">
    <property type="component" value="Unassembled WGS sequence"/>
</dbReference>
<dbReference type="AlphaFoldDB" id="A0AA36HXQ9"/>
<dbReference type="PANTHER" id="PTHR40515:SF1">
    <property type="entry name" value="CILIA- AND FLAGELLA-ASSOCIATED PROTEIN 157"/>
    <property type="match status" value="1"/>
</dbReference>
<reference evidence="3" key="1">
    <citation type="submission" date="2023-08" db="EMBL/GenBank/DDBJ databases">
        <authorList>
            <person name="Chen Y."/>
            <person name="Shah S."/>
            <person name="Dougan E. K."/>
            <person name="Thang M."/>
            <person name="Chan C."/>
        </authorList>
    </citation>
    <scope>NUCLEOTIDE SEQUENCE</scope>
</reference>
<feature type="compositionally biased region" description="Basic and acidic residues" evidence="2">
    <location>
        <begin position="33"/>
        <end position="44"/>
    </location>
</feature>
<evidence type="ECO:0008006" key="5">
    <source>
        <dbReference type="Google" id="ProtNLM"/>
    </source>
</evidence>
<proteinExistence type="predicted"/>
<keyword evidence="4" id="KW-1185">Reference proteome</keyword>
<name>A0AA36HXQ9_9DINO</name>
<comment type="caution">
    <text evidence="3">The sequence shown here is derived from an EMBL/GenBank/DDBJ whole genome shotgun (WGS) entry which is preliminary data.</text>
</comment>
<feature type="compositionally biased region" description="Low complexity" evidence="2">
    <location>
        <begin position="222"/>
        <end position="235"/>
    </location>
</feature>
<evidence type="ECO:0000256" key="2">
    <source>
        <dbReference type="SAM" id="MobiDB-lite"/>
    </source>
</evidence>
<protein>
    <recommendedName>
        <fullName evidence="5">Myosin heavy chain</fullName>
    </recommendedName>
</protein>
<feature type="coiled-coil region" evidence="1">
    <location>
        <begin position="108"/>
        <end position="191"/>
    </location>
</feature>
<evidence type="ECO:0000313" key="3">
    <source>
        <dbReference type="EMBL" id="CAJ1376083.1"/>
    </source>
</evidence>
<organism evidence="3 4">
    <name type="scientific">Effrenium voratum</name>
    <dbReference type="NCBI Taxonomy" id="2562239"/>
    <lineage>
        <taxon>Eukaryota</taxon>
        <taxon>Sar</taxon>
        <taxon>Alveolata</taxon>
        <taxon>Dinophyceae</taxon>
        <taxon>Suessiales</taxon>
        <taxon>Symbiodiniaceae</taxon>
        <taxon>Effrenium</taxon>
    </lineage>
</organism>
<evidence type="ECO:0000313" key="4">
    <source>
        <dbReference type="Proteomes" id="UP001178507"/>
    </source>
</evidence>
<feature type="region of interest" description="Disordered" evidence="2">
    <location>
        <begin position="196"/>
        <end position="276"/>
    </location>
</feature>
<keyword evidence="1" id="KW-0175">Coiled coil</keyword>
<accession>A0AA36HXQ9</accession>
<sequence length="394" mass="44123">MAEEAPASPAGDAQAPVDEESASRTFFTGIDAEAGKKKGSKDKNRFRNLEATDAGNKIMTHFQDLTHLANSLDLRMEALLKEHEQDFFLAYKTHMYKVQKDIKLLRMKAEQEEAKTREDTKIKALEGELDRFMTQALRLDELCKGYKKEVDKWKAKAEALDEDRRFLEDQIKGAKRQNKILRAAAERARSSAYSALNATKAKSEGAELEAEPSPPLGEVGRRPASSSRAVGSAARRVMEARSATPEVASRGPDRLQDAITPAGTRAATSGPTGRSVLGNEAEQRYVEAIQSLKEGIQKEQYNVRMLQAARATSYSHKSEMEEFFLKCIDEARKELMRKKHITVNWEKSDREKVLEAMLNNEDILVCLYEKLFPHRTGIARSLGGANEGPQTLDF</sequence>
<gene>
    <name evidence="3" type="ORF">EVOR1521_LOCUS5229</name>
</gene>
<evidence type="ECO:0000256" key="1">
    <source>
        <dbReference type="SAM" id="Coils"/>
    </source>
</evidence>
<dbReference type="EMBL" id="CAUJNA010000359">
    <property type="protein sequence ID" value="CAJ1376083.1"/>
    <property type="molecule type" value="Genomic_DNA"/>
</dbReference>
<dbReference type="PANTHER" id="PTHR40515">
    <property type="entry name" value="CILIA- AND FLAGELLA-ASSOCIATED PROTEIN 157"/>
    <property type="match status" value="1"/>
</dbReference>
<feature type="region of interest" description="Disordered" evidence="2">
    <location>
        <begin position="1"/>
        <end position="44"/>
    </location>
</feature>